<evidence type="ECO:0000313" key="3">
    <source>
        <dbReference type="Proteomes" id="UP001597393"/>
    </source>
</evidence>
<keyword evidence="1" id="KW-1133">Transmembrane helix</keyword>
<gene>
    <name evidence="2" type="ORF">ACFSQ3_03330</name>
</gene>
<keyword evidence="3" id="KW-1185">Reference proteome</keyword>
<dbReference type="SUPFAM" id="SSF52833">
    <property type="entry name" value="Thioredoxin-like"/>
    <property type="match status" value="1"/>
</dbReference>
<comment type="caution">
    <text evidence="2">The sequence shown here is derived from an EMBL/GenBank/DDBJ whole genome shotgun (WGS) entry which is preliminary data.</text>
</comment>
<dbReference type="RefSeq" id="WP_380867454.1">
    <property type="nucleotide sequence ID" value="NZ_JBHUMA010000004.1"/>
</dbReference>
<sequence>MNKVIRPKSISKIIILAIVLFVPGFLYLAMENLGTHEYVKLPVYGEKKLSGEMRRVMGRERPDTIFHTLSPLTFTNWDDKQVPFLDNDTTVSVAHLFYTKDAAFSKIALDYMDKLATKFGSKSGVHFYSISVDPSDDASALAPIAKQYENMEARQWHIVGNPSRDIFHYAQQEMLLNAAKDTQDSTRFLIDDQVILIDGKHRIRGFYPMSQHSEMKRLEDEIKVQLVEEVRDNPMRVEKK</sequence>
<evidence type="ECO:0000256" key="1">
    <source>
        <dbReference type="SAM" id="Phobius"/>
    </source>
</evidence>
<feature type="transmembrane region" description="Helical" evidence="1">
    <location>
        <begin position="12"/>
        <end position="30"/>
    </location>
</feature>
<keyword evidence="1" id="KW-0812">Transmembrane</keyword>
<protein>
    <submittedName>
        <fullName evidence="2">Photosynthetic protein synthase I</fullName>
    </submittedName>
</protein>
<reference evidence="3" key="1">
    <citation type="journal article" date="2019" name="Int. J. Syst. Evol. Microbiol.">
        <title>The Global Catalogue of Microorganisms (GCM) 10K type strain sequencing project: providing services to taxonomists for standard genome sequencing and annotation.</title>
        <authorList>
            <consortium name="The Broad Institute Genomics Platform"/>
            <consortium name="The Broad Institute Genome Sequencing Center for Infectious Disease"/>
            <person name="Wu L."/>
            <person name="Ma J."/>
        </authorList>
    </citation>
    <scope>NUCLEOTIDE SEQUENCE [LARGE SCALE GENOMIC DNA]</scope>
    <source>
        <strain evidence="3">KCTC 42248</strain>
    </source>
</reference>
<keyword evidence="1" id="KW-0472">Membrane</keyword>
<organism evidence="2 3">
    <name type="scientific">Sphingobacterium corticis</name>
    <dbReference type="NCBI Taxonomy" id="1812823"/>
    <lineage>
        <taxon>Bacteria</taxon>
        <taxon>Pseudomonadati</taxon>
        <taxon>Bacteroidota</taxon>
        <taxon>Sphingobacteriia</taxon>
        <taxon>Sphingobacteriales</taxon>
        <taxon>Sphingobacteriaceae</taxon>
        <taxon>Sphingobacterium</taxon>
    </lineage>
</organism>
<evidence type="ECO:0000313" key="2">
    <source>
        <dbReference type="EMBL" id="MFD2597973.1"/>
    </source>
</evidence>
<dbReference type="Proteomes" id="UP001597393">
    <property type="component" value="Unassembled WGS sequence"/>
</dbReference>
<accession>A0ABW5NHF6</accession>
<name>A0ABW5NHF6_9SPHI</name>
<dbReference type="Gene3D" id="3.40.30.10">
    <property type="entry name" value="Glutaredoxin"/>
    <property type="match status" value="1"/>
</dbReference>
<dbReference type="InterPro" id="IPR036249">
    <property type="entry name" value="Thioredoxin-like_sf"/>
</dbReference>
<proteinExistence type="predicted"/>
<dbReference type="EMBL" id="JBHUMA010000004">
    <property type="protein sequence ID" value="MFD2597973.1"/>
    <property type="molecule type" value="Genomic_DNA"/>
</dbReference>